<dbReference type="InterPro" id="IPR008554">
    <property type="entry name" value="Glutaredoxin-like"/>
</dbReference>
<accession>A0A2U2RPE0</accession>
<dbReference type="InterPro" id="IPR036249">
    <property type="entry name" value="Thioredoxin-like_sf"/>
</dbReference>
<reference evidence="1 2" key="1">
    <citation type="submission" date="2018-05" db="EMBL/GenBank/DDBJ databases">
        <title>Brachybacterium sp. M1HQ-2T, whole genome shotgun sequence.</title>
        <authorList>
            <person name="Tuo L."/>
        </authorList>
    </citation>
    <scope>NUCLEOTIDE SEQUENCE [LARGE SCALE GENOMIC DNA]</scope>
    <source>
        <strain evidence="1 2">M1HQ-2</strain>
    </source>
</reference>
<gene>
    <name evidence="1" type="ORF">DEO23_03775</name>
</gene>
<proteinExistence type="predicted"/>
<keyword evidence="2" id="KW-1185">Reference proteome</keyword>
<dbReference type="AlphaFoldDB" id="A0A2U2RPE0"/>
<dbReference type="Proteomes" id="UP000245590">
    <property type="component" value="Unassembled WGS sequence"/>
</dbReference>
<dbReference type="EMBL" id="QFKX01000001">
    <property type="protein sequence ID" value="PWH07742.1"/>
    <property type="molecule type" value="Genomic_DNA"/>
</dbReference>
<dbReference type="Pfam" id="PF05768">
    <property type="entry name" value="Glrx-like"/>
    <property type="match status" value="1"/>
</dbReference>
<dbReference type="RefSeq" id="WP_109274629.1">
    <property type="nucleotide sequence ID" value="NZ_QFKX01000001.1"/>
</dbReference>
<evidence type="ECO:0000313" key="2">
    <source>
        <dbReference type="Proteomes" id="UP000245590"/>
    </source>
</evidence>
<dbReference type="Gene3D" id="3.40.30.10">
    <property type="entry name" value="Glutaredoxin"/>
    <property type="match status" value="1"/>
</dbReference>
<dbReference type="OrthoDB" id="8779161at2"/>
<protein>
    <submittedName>
        <fullName evidence="1">Glutaredoxin family protein</fullName>
    </submittedName>
</protein>
<dbReference type="SUPFAM" id="SSF52833">
    <property type="entry name" value="Thioredoxin-like"/>
    <property type="match status" value="1"/>
</dbReference>
<evidence type="ECO:0000313" key="1">
    <source>
        <dbReference type="EMBL" id="PWH07742.1"/>
    </source>
</evidence>
<comment type="caution">
    <text evidence="1">The sequence shown here is derived from an EMBL/GenBank/DDBJ whole genome shotgun (WGS) entry which is preliminary data.</text>
</comment>
<sequence length="104" mass="11769">MNSPTSLPTPPRPQDADARVLYLTRPGCHLCDVALPVVRAEADRAGTSVEVRDIDEDPRLAEDWNEHVPVVVVDGVVHARYRVEAPALRAALARRSWWRRLLRR</sequence>
<name>A0A2U2RPE0_9MICO</name>
<organism evidence="1 2">
    <name type="scientific">Brachybacterium endophyticum</name>
    <dbReference type="NCBI Taxonomy" id="2182385"/>
    <lineage>
        <taxon>Bacteria</taxon>
        <taxon>Bacillati</taxon>
        <taxon>Actinomycetota</taxon>
        <taxon>Actinomycetes</taxon>
        <taxon>Micrococcales</taxon>
        <taxon>Dermabacteraceae</taxon>
        <taxon>Brachybacterium</taxon>
    </lineage>
</organism>